<evidence type="ECO:0000256" key="1">
    <source>
        <dbReference type="ARBA" id="ARBA00004418"/>
    </source>
</evidence>
<comment type="subcellular location">
    <subcellularLocation>
        <location evidence="1">Periplasm</location>
    </subcellularLocation>
</comment>
<dbReference type="PANTHER" id="PTHR30290:SF38">
    <property type="entry name" value="D,D-DIPEPTIDE-BINDING PERIPLASMIC PROTEIN DDPA-RELATED"/>
    <property type="match status" value="1"/>
</dbReference>
<reference evidence="6" key="1">
    <citation type="submission" date="2020-12" db="EMBL/GenBank/DDBJ databases">
        <title>Bacterial taxonomy.</title>
        <authorList>
            <person name="Pan X."/>
        </authorList>
    </citation>
    <scope>NUCLEOTIDE SEQUENCE</scope>
    <source>
        <strain evidence="6">B2012</strain>
    </source>
</reference>
<gene>
    <name evidence="6" type="ORF">JCR33_12310</name>
</gene>
<dbReference type="PIRSF" id="PIRSF002741">
    <property type="entry name" value="MppA"/>
    <property type="match status" value="1"/>
</dbReference>
<sequence>MRDLKAVLNLAAAACIAASVGVASTLPAHAATKSVTAVLEAEIVTLDPHGTSAYITRTFGYMVFDTLFAMDSNGAIQPEMVDSWEQVDDLTWTFTLRDGLTFHDGTPVTATDVAASLKRWWSLSTMGRLLKAAAKDVVAKDDKTFEIQLAEPFPLMLTSLGHPNSPAPFIMPARLTETPVGQPLPEIIGSGPFVFDASRHFPGDSMTLTRFEDYKPRDEPADFLAGGKVVNIDELKIEVIPDSMTATTALSAGEIDYIQYAPFDLLPILEQDPNVTVMGFQGLNMFQGYYPLNWRNPPFDDPAIRRVLWNFVDQSSVPIALGLSEEYMVPGCQSYFMCGTPYETTAGSQFPDEISVEAGRKALAETDYDGEEIVVFQGTDIEALRVSSAVLYEWMRQVGFNVRIEAMDWATLLSRRKNENEWHAYGVHALGLDLGNPLSHFWIARNCVDFPGWFCDEGITAGLDAFKEAPDDDGRKAAAAQISEAAFESVPAVMWGQFAQPAAYRSDISNIIPSAIPLFWNLEVDR</sequence>
<dbReference type="Proteomes" id="UP000609531">
    <property type="component" value="Unassembled WGS sequence"/>
</dbReference>
<dbReference type="AlphaFoldDB" id="A0A934IPR6"/>
<dbReference type="InterPro" id="IPR000914">
    <property type="entry name" value="SBP_5_dom"/>
</dbReference>
<evidence type="ECO:0000256" key="2">
    <source>
        <dbReference type="ARBA" id="ARBA00005695"/>
    </source>
</evidence>
<feature type="chain" id="PRO_5037265791" evidence="4">
    <location>
        <begin position="31"/>
        <end position="526"/>
    </location>
</feature>
<dbReference type="Pfam" id="PF00496">
    <property type="entry name" value="SBP_bac_5"/>
    <property type="match status" value="1"/>
</dbReference>
<dbReference type="Gene3D" id="3.40.190.10">
    <property type="entry name" value="Periplasmic binding protein-like II"/>
    <property type="match status" value="1"/>
</dbReference>
<dbReference type="SUPFAM" id="SSF53850">
    <property type="entry name" value="Periplasmic binding protein-like II"/>
    <property type="match status" value="1"/>
</dbReference>
<name>A0A934IPR6_9HYPH</name>
<dbReference type="PANTHER" id="PTHR30290">
    <property type="entry name" value="PERIPLASMIC BINDING COMPONENT OF ABC TRANSPORTER"/>
    <property type="match status" value="1"/>
</dbReference>
<comment type="similarity">
    <text evidence="2">Belongs to the bacterial solute-binding protein 5 family.</text>
</comment>
<feature type="signal peptide" evidence="4">
    <location>
        <begin position="1"/>
        <end position="30"/>
    </location>
</feature>
<protein>
    <submittedName>
        <fullName evidence="6">ABC transporter substrate-binding protein</fullName>
    </submittedName>
</protein>
<dbReference type="GO" id="GO:1904680">
    <property type="term" value="F:peptide transmembrane transporter activity"/>
    <property type="evidence" value="ECO:0007669"/>
    <property type="project" value="TreeGrafter"/>
</dbReference>
<proteinExistence type="inferred from homology"/>
<keyword evidence="3 4" id="KW-0732">Signal</keyword>
<evidence type="ECO:0000259" key="5">
    <source>
        <dbReference type="Pfam" id="PF00496"/>
    </source>
</evidence>
<dbReference type="InterPro" id="IPR039424">
    <property type="entry name" value="SBP_5"/>
</dbReference>
<dbReference type="GO" id="GO:0030288">
    <property type="term" value="C:outer membrane-bounded periplasmic space"/>
    <property type="evidence" value="ECO:0007669"/>
    <property type="project" value="UniProtKB-ARBA"/>
</dbReference>
<dbReference type="GO" id="GO:0015833">
    <property type="term" value="P:peptide transport"/>
    <property type="evidence" value="ECO:0007669"/>
    <property type="project" value="TreeGrafter"/>
</dbReference>
<dbReference type="RefSeq" id="WP_198882381.1">
    <property type="nucleotide sequence ID" value="NZ_JAEKJA010000009.1"/>
</dbReference>
<evidence type="ECO:0000256" key="3">
    <source>
        <dbReference type="ARBA" id="ARBA00022729"/>
    </source>
</evidence>
<keyword evidence="7" id="KW-1185">Reference proteome</keyword>
<dbReference type="CDD" id="cd08502">
    <property type="entry name" value="PBP2_NikA_DppA_OppA_like_16"/>
    <property type="match status" value="1"/>
</dbReference>
<evidence type="ECO:0000313" key="6">
    <source>
        <dbReference type="EMBL" id="MBJ3776480.1"/>
    </source>
</evidence>
<dbReference type="GO" id="GO:0043190">
    <property type="term" value="C:ATP-binding cassette (ABC) transporter complex"/>
    <property type="evidence" value="ECO:0007669"/>
    <property type="project" value="InterPro"/>
</dbReference>
<feature type="domain" description="Solute-binding protein family 5" evidence="5">
    <location>
        <begin position="76"/>
        <end position="437"/>
    </location>
</feature>
<dbReference type="Gene3D" id="3.10.105.10">
    <property type="entry name" value="Dipeptide-binding Protein, Domain 3"/>
    <property type="match status" value="1"/>
</dbReference>
<comment type="caution">
    <text evidence="6">The sequence shown here is derived from an EMBL/GenBank/DDBJ whole genome shotgun (WGS) entry which is preliminary data.</text>
</comment>
<organism evidence="6 7">
    <name type="scientific">Acuticoccus mangrovi</name>
    <dbReference type="NCBI Taxonomy" id="2796142"/>
    <lineage>
        <taxon>Bacteria</taxon>
        <taxon>Pseudomonadati</taxon>
        <taxon>Pseudomonadota</taxon>
        <taxon>Alphaproteobacteria</taxon>
        <taxon>Hyphomicrobiales</taxon>
        <taxon>Amorphaceae</taxon>
        <taxon>Acuticoccus</taxon>
    </lineage>
</organism>
<evidence type="ECO:0000313" key="7">
    <source>
        <dbReference type="Proteomes" id="UP000609531"/>
    </source>
</evidence>
<dbReference type="InterPro" id="IPR030678">
    <property type="entry name" value="Peptide/Ni-bd"/>
</dbReference>
<dbReference type="EMBL" id="JAEKJA010000009">
    <property type="protein sequence ID" value="MBJ3776480.1"/>
    <property type="molecule type" value="Genomic_DNA"/>
</dbReference>
<accession>A0A934IPR6</accession>
<evidence type="ECO:0000256" key="4">
    <source>
        <dbReference type="SAM" id="SignalP"/>
    </source>
</evidence>